<dbReference type="AlphaFoldDB" id="A0A8K0S865"/>
<evidence type="ECO:0000256" key="1">
    <source>
        <dbReference type="SAM" id="MobiDB-lite"/>
    </source>
</evidence>
<dbReference type="OrthoDB" id="5374757at2759"/>
<keyword evidence="3" id="KW-1185">Reference proteome</keyword>
<gene>
    <name evidence="2" type="ORF">BKA59DRAFT_73809</name>
</gene>
<reference evidence="2" key="1">
    <citation type="journal article" date="2021" name="Nat. Commun.">
        <title>Genetic determinants of endophytism in the Arabidopsis root mycobiome.</title>
        <authorList>
            <person name="Mesny F."/>
            <person name="Miyauchi S."/>
            <person name="Thiergart T."/>
            <person name="Pickel B."/>
            <person name="Atanasova L."/>
            <person name="Karlsson M."/>
            <person name="Huettel B."/>
            <person name="Barry K.W."/>
            <person name="Haridas S."/>
            <person name="Chen C."/>
            <person name="Bauer D."/>
            <person name="Andreopoulos W."/>
            <person name="Pangilinan J."/>
            <person name="LaButti K."/>
            <person name="Riley R."/>
            <person name="Lipzen A."/>
            <person name="Clum A."/>
            <person name="Drula E."/>
            <person name="Henrissat B."/>
            <person name="Kohler A."/>
            <person name="Grigoriev I.V."/>
            <person name="Martin F.M."/>
            <person name="Hacquard S."/>
        </authorList>
    </citation>
    <scope>NUCLEOTIDE SEQUENCE</scope>
    <source>
        <strain evidence="2">MPI-SDFR-AT-0068</strain>
    </source>
</reference>
<feature type="compositionally biased region" description="Acidic residues" evidence="1">
    <location>
        <begin position="171"/>
        <end position="192"/>
    </location>
</feature>
<proteinExistence type="predicted"/>
<dbReference type="EMBL" id="JAGPXF010000002">
    <property type="protein sequence ID" value="KAH7256470.1"/>
    <property type="molecule type" value="Genomic_DNA"/>
</dbReference>
<dbReference type="PANTHER" id="PTHR40635">
    <property type="match status" value="1"/>
</dbReference>
<evidence type="ECO:0000313" key="3">
    <source>
        <dbReference type="Proteomes" id="UP000813427"/>
    </source>
</evidence>
<comment type="caution">
    <text evidence="2">The sequence shown here is derived from an EMBL/GenBank/DDBJ whole genome shotgun (WGS) entry which is preliminary data.</text>
</comment>
<dbReference type="PANTHER" id="PTHR40635:SF1">
    <property type="match status" value="1"/>
</dbReference>
<organism evidence="2 3">
    <name type="scientific">Fusarium tricinctum</name>
    <dbReference type="NCBI Taxonomy" id="61284"/>
    <lineage>
        <taxon>Eukaryota</taxon>
        <taxon>Fungi</taxon>
        <taxon>Dikarya</taxon>
        <taxon>Ascomycota</taxon>
        <taxon>Pezizomycotina</taxon>
        <taxon>Sordariomycetes</taxon>
        <taxon>Hypocreomycetidae</taxon>
        <taxon>Hypocreales</taxon>
        <taxon>Nectriaceae</taxon>
        <taxon>Fusarium</taxon>
        <taxon>Fusarium tricinctum species complex</taxon>
    </lineage>
</organism>
<sequence length="277" mass="31169">MAPVRRYLRISKYSVLECRIYLDNPALAQSWLLNPRNPILPKVIESIRPLVLPKLREEKERSKKKSKKKSVKDVVVSDEFEVSIFLTETSTRHSLLYKTKHFRDKLPLKMESNSSKLIGETDSIPVDVDDEYRAPVLQEEDDDEVRLADIPIAETTTRRSKRQRGMLNPGQDDDEASEEDETASAIEIDSDTEAPPHKRHRAQENDGLDGGDDKKKLAMDVSYEGFAIYGQVLCLVVKKRASAAPSSVGGAKGRPEGQAMMENWISSTQMPVGEDIS</sequence>
<accession>A0A8K0S865</accession>
<dbReference type="Proteomes" id="UP000813427">
    <property type="component" value="Unassembled WGS sequence"/>
</dbReference>
<name>A0A8K0S865_9HYPO</name>
<feature type="region of interest" description="Disordered" evidence="1">
    <location>
        <begin position="136"/>
        <end position="213"/>
    </location>
</feature>
<protein>
    <submittedName>
        <fullName evidence="2">Uncharacterized protein</fullName>
    </submittedName>
</protein>
<evidence type="ECO:0000313" key="2">
    <source>
        <dbReference type="EMBL" id="KAH7256470.1"/>
    </source>
</evidence>